<keyword evidence="1" id="KW-0812">Transmembrane</keyword>
<reference evidence="2" key="1">
    <citation type="journal article" date="2021" name="Proc. Natl. Acad. Sci. U.S.A.">
        <title>A Catalog of Tens of Thousands of Viruses from Human Metagenomes Reveals Hidden Associations with Chronic Diseases.</title>
        <authorList>
            <person name="Tisza M.J."/>
            <person name="Buck C.B."/>
        </authorList>
    </citation>
    <scope>NUCLEOTIDE SEQUENCE</scope>
    <source>
        <strain evidence="2">CtKyp3</strain>
    </source>
</reference>
<feature type="transmembrane region" description="Helical" evidence="1">
    <location>
        <begin position="6"/>
        <end position="22"/>
    </location>
</feature>
<evidence type="ECO:0000313" key="2">
    <source>
        <dbReference type="EMBL" id="DAE16321.1"/>
    </source>
</evidence>
<name>A0A8S5QBX4_9CAUD</name>
<organism evidence="2">
    <name type="scientific">Siphoviridae sp. ctKyp3</name>
    <dbReference type="NCBI Taxonomy" id="2825447"/>
    <lineage>
        <taxon>Viruses</taxon>
        <taxon>Duplodnaviria</taxon>
        <taxon>Heunggongvirae</taxon>
        <taxon>Uroviricota</taxon>
        <taxon>Caudoviricetes</taxon>
    </lineage>
</organism>
<protein>
    <submittedName>
        <fullName evidence="2">Uncharacterized protein</fullName>
    </submittedName>
</protein>
<keyword evidence="1" id="KW-0472">Membrane</keyword>
<sequence>MRVRVLPSISFIDVSFIIYYIFPRLRSLRQ</sequence>
<dbReference type="EMBL" id="BK015620">
    <property type="protein sequence ID" value="DAE16321.1"/>
    <property type="molecule type" value="Genomic_DNA"/>
</dbReference>
<accession>A0A8S5QBX4</accession>
<proteinExistence type="predicted"/>
<evidence type="ECO:0000256" key="1">
    <source>
        <dbReference type="SAM" id="Phobius"/>
    </source>
</evidence>
<keyword evidence="1" id="KW-1133">Transmembrane helix</keyword>